<evidence type="ECO:0000313" key="4">
    <source>
        <dbReference type="EMBL" id="GHP10411.1"/>
    </source>
</evidence>
<dbReference type="Gene3D" id="1.10.287.110">
    <property type="entry name" value="DnaJ domain"/>
    <property type="match status" value="1"/>
</dbReference>
<reference evidence="4" key="1">
    <citation type="submission" date="2020-10" db="EMBL/GenBank/DDBJ databases">
        <title>Unveiling of a novel bifunctional photoreceptor, Dualchrome1, isolated from a cosmopolitan green alga.</title>
        <authorList>
            <person name="Suzuki S."/>
            <person name="Kawachi M."/>
        </authorList>
    </citation>
    <scope>NUCLEOTIDE SEQUENCE</scope>
    <source>
        <strain evidence="4">NIES 2893</strain>
    </source>
</reference>
<feature type="domain" description="J" evidence="2">
    <location>
        <begin position="53"/>
        <end position="116"/>
    </location>
</feature>
<proteinExistence type="predicted"/>
<gene>
    <name evidence="4" type="ORF">PPROV_000914200</name>
</gene>
<dbReference type="EMBL" id="BNJQ01000029">
    <property type="protein sequence ID" value="GHP10411.1"/>
    <property type="molecule type" value="Genomic_DNA"/>
</dbReference>
<evidence type="ECO:0000313" key="5">
    <source>
        <dbReference type="Proteomes" id="UP000660262"/>
    </source>
</evidence>
<dbReference type="SUPFAM" id="SSF54862">
    <property type="entry name" value="4Fe-4S ferredoxins"/>
    <property type="match status" value="1"/>
</dbReference>
<feature type="region of interest" description="Disordered" evidence="1">
    <location>
        <begin position="1"/>
        <end position="24"/>
    </location>
</feature>
<feature type="domain" description="4Fe-4S ferredoxin-type" evidence="3">
    <location>
        <begin position="144"/>
        <end position="172"/>
    </location>
</feature>
<evidence type="ECO:0008006" key="6">
    <source>
        <dbReference type="Google" id="ProtNLM"/>
    </source>
</evidence>
<dbReference type="PROSITE" id="PS51379">
    <property type="entry name" value="4FE4S_FER_2"/>
    <property type="match status" value="1"/>
</dbReference>
<feature type="compositionally biased region" description="Polar residues" evidence="1">
    <location>
        <begin position="1"/>
        <end position="12"/>
    </location>
</feature>
<dbReference type="Proteomes" id="UP000660262">
    <property type="component" value="Unassembled WGS sequence"/>
</dbReference>
<dbReference type="OrthoDB" id="376357at2759"/>
<name>A0A830HYA1_9CHLO</name>
<dbReference type="CDD" id="cd06257">
    <property type="entry name" value="DnaJ"/>
    <property type="match status" value="1"/>
</dbReference>
<comment type="caution">
    <text evidence="4">The sequence shown here is derived from an EMBL/GenBank/DDBJ whole genome shotgun (WGS) entry which is preliminary data.</text>
</comment>
<dbReference type="PROSITE" id="PS50076">
    <property type="entry name" value="DNAJ_2"/>
    <property type="match status" value="1"/>
</dbReference>
<dbReference type="InterPro" id="IPR001623">
    <property type="entry name" value="DnaJ_domain"/>
</dbReference>
<dbReference type="PANTHER" id="PTHR45295:SF1">
    <property type="entry name" value="CHAPERONE PROTEIN DNAJ C76, CHLOROPLASTIC"/>
    <property type="match status" value="1"/>
</dbReference>
<sequence>MITRPFKSSMSRRPQVFNPRPVGLSSHRSRQMKVYAQAHKRLARKQYGKEFVDYYDLMGVEPTAQADEIKGAYRDLQKMCHPDVCGEDGHEMCVILNDAYDVLSTPKARKNYDAARVVAKQDEEEGYTGLTKSKWCSKDEEETRAVFVDENACIGCRACIYHAAATFRVDDDAYGRAHVFAQWLNDEETIQIAMDACPVSCIHWVDREELPVLEHVMAKLPRVDVAAMMMSSSSAPADPFAAAETFYRKRADLIRKRKLEREGMANAKRRNTTYYATAEATDKSDKLKVVERVREMARKAANGECKVDVDDLDREPIALLPAPGTTSS</sequence>
<dbReference type="InterPro" id="IPR036869">
    <property type="entry name" value="J_dom_sf"/>
</dbReference>
<dbReference type="InterPro" id="IPR017896">
    <property type="entry name" value="4Fe4S_Fe-S-bd"/>
</dbReference>
<dbReference type="PRINTS" id="PR00625">
    <property type="entry name" value="JDOMAIN"/>
</dbReference>
<dbReference type="Pfam" id="PF00226">
    <property type="entry name" value="DnaJ"/>
    <property type="match status" value="1"/>
</dbReference>
<keyword evidence="5" id="KW-1185">Reference proteome</keyword>
<evidence type="ECO:0000259" key="3">
    <source>
        <dbReference type="PROSITE" id="PS51379"/>
    </source>
</evidence>
<dbReference type="SMART" id="SM00271">
    <property type="entry name" value="DnaJ"/>
    <property type="match status" value="1"/>
</dbReference>
<evidence type="ECO:0000256" key="1">
    <source>
        <dbReference type="SAM" id="MobiDB-lite"/>
    </source>
</evidence>
<dbReference type="SUPFAM" id="SSF46565">
    <property type="entry name" value="Chaperone J-domain"/>
    <property type="match status" value="1"/>
</dbReference>
<evidence type="ECO:0000259" key="2">
    <source>
        <dbReference type="PROSITE" id="PS50076"/>
    </source>
</evidence>
<accession>A0A830HYA1</accession>
<dbReference type="Gene3D" id="3.30.70.20">
    <property type="match status" value="1"/>
</dbReference>
<dbReference type="Pfam" id="PF13370">
    <property type="entry name" value="Fer4_13"/>
    <property type="match status" value="1"/>
</dbReference>
<organism evidence="4 5">
    <name type="scientific">Pycnococcus provasolii</name>
    <dbReference type="NCBI Taxonomy" id="41880"/>
    <lineage>
        <taxon>Eukaryota</taxon>
        <taxon>Viridiplantae</taxon>
        <taxon>Chlorophyta</taxon>
        <taxon>Pseudoscourfieldiophyceae</taxon>
        <taxon>Pseudoscourfieldiales</taxon>
        <taxon>Pycnococcaceae</taxon>
        <taxon>Pycnococcus</taxon>
    </lineage>
</organism>
<dbReference type="PANTHER" id="PTHR45295">
    <property type="entry name" value="CHAPERONE PROTEIN DNAJ C76, CHLOROPLASTIC"/>
    <property type="match status" value="1"/>
</dbReference>
<protein>
    <recommendedName>
        <fullName evidence="6">J domain-containing protein</fullName>
    </recommendedName>
</protein>
<dbReference type="AlphaFoldDB" id="A0A830HYA1"/>